<dbReference type="PRINTS" id="PR01225">
    <property type="entry name" value="EXPANSNFAMLY"/>
</dbReference>
<dbReference type="InterPro" id="IPR007118">
    <property type="entry name" value="Expan_Lol_pI"/>
</dbReference>
<proteinExistence type="inferred from homology"/>
<dbReference type="SUPFAM" id="SSF50685">
    <property type="entry name" value="Barwin-like endoglucanases"/>
    <property type="match status" value="1"/>
</dbReference>
<comment type="function">
    <text evidence="7">Causes loosening and extension of plant cell walls by disrupting non-covalent bonding between cellulose microfibrils and matrix glucans. No enzymatic activity has been found.</text>
</comment>
<dbReference type="InterPro" id="IPR007117">
    <property type="entry name" value="Expansin_CBD"/>
</dbReference>
<keyword evidence="7" id="KW-0961">Cell wall biogenesis/degradation</keyword>
<evidence type="ECO:0000256" key="5">
    <source>
        <dbReference type="ARBA" id="ARBA00023136"/>
    </source>
</evidence>
<dbReference type="GO" id="GO:0005576">
    <property type="term" value="C:extracellular region"/>
    <property type="evidence" value="ECO:0007669"/>
    <property type="project" value="InterPro"/>
</dbReference>
<dbReference type="CDD" id="cd22274">
    <property type="entry name" value="DPBB_EXPA_N"/>
    <property type="match status" value="1"/>
</dbReference>
<dbReference type="AlphaFoldDB" id="A0A5J9W5L5"/>
<evidence type="ECO:0000256" key="7">
    <source>
        <dbReference type="RuleBase" id="RU365023"/>
    </source>
</evidence>
<keyword evidence="11" id="KW-1185">Reference proteome</keyword>
<evidence type="ECO:0000256" key="6">
    <source>
        <dbReference type="ARBA" id="ARBA00023180"/>
    </source>
</evidence>
<keyword evidence="4 7" id="KW-0732">Signal</keyword>
<dbReference type="Pfam" id="PF03330">
    <property type="entry name" value="DPBB_1"/>
    <property type="match status" value="1"/>
</dbReference>
<feature type="signal peptide" evidence="7">
    <location>
        <begin position="1"/>
        <end position="29"/>
    </location>
</feature>
<dbReference type="SUPFAM" id="SSF49590">
    <property type="entry name" value="PHL pollen allergen"/>
    <property type="match status" value="1"/>
</dbReference>
<dbReference type="InterPro" id="IPR036749">
    <property type="entry name" value="Expansin_CBD_sf"/>
</dbReference>
<keyword evidence="6" id="KW-0325">Glycoprotein</keyword>
<evidence type="ECO:0000256" key="4">
    <source>
        <dbReference type="ARBA" id="ARBA00022729"/>
    </source>
</evidence>
<comment type="similarity">
    <text evidence="1 7">Belongs to the expansin family. Expansin A subfamily.</text>
</comment>
<feature type="chain" id="PRO_5023968686" description="Expansin" evidence="7">
    <location>
        <begin position="30"/>
        <end position="222"/>
    </location>
</feature>
<evidence type="ECO:0000313" key="11">
    <source>
        <dbReference type="Proteomes" id="UP000324897"/>
    </source>
</evidence>
<keyword evidence="5" id="KW-0472">Membrane</keyword>
<comment type="subcellular location">
    <subcellularLocation>
        <location evidence="7">Secreted</location>
        <location evidence="7">Cell wall</location>
    </subcellularLocation>
    <subcellularLocation>
        <location evidence="7">Membrane</location>
        <topology evidence="7">Peripheral membrane protein</topology>
    </subcellularLocation>
</comment>
<feature type="domain" description="Expansin-like EG45" evidence="8">
    <location>
        <begin position="51"/>
        <end position="163"/>
    </location>
</feature>
<evidence type="ECO:0000259" key="8">
    <source>
        <dbReference type="PROSITE" id="PS50842"/>
    </source>
</evidence>
<dbReference type="InterPro" id="IPR009009">
    <property type="entry name" value="RlpA-like_DPBB"/>
</dbReference>
<gene>
    <name evidence="10" type="ORF">EJB05_10104</name>
</gene>
<protein>
    <recommendedName>
        <fullName evidence="7">Expansin</fullName>
    </recommendedName>
</protein>
<dbReference type="PRINTS" id="PR01226">
    <property type="entry name" value="EXPANSIN"/>
</dbReference>
<keyword evidence="2 7" id="KW-0134">Cell wall</keyword>
<dbReference type="EMBL" id="RWGY01000005">
    <property type="protein sequence ID" value="TVU43619.1"/>
    <property type="molecule type" value="Genomic_DNA"/>
</dbReference>
<evidence type="ECO:0000256" key="3">
    <source>
        <dbReference type="ARBA" id="ARBA00022525"/>
    </source>
</evidence>
<dbReference type="OrthoDB" id="5823761at2759"/>
<dbReference type="PROSITE" id="PS50843">
    <property type="entry name" value="EXPANSIN_CBD"/>
    <property type="match status" value="1"/>
</dbReference>
<dbReference type="Proteomes" id="UP000324897">
    <property type="component" value="Unassembled WGS sequence"/>
</dbReference>
<evidence type="ECO:0000256" key="2">
    <source>
        <dbReference type="ARBA" id="ARBA00022512"/>
    </source>
</evidence>
<organism evidence="10 11">
    <name type="scientific">Eragrostis curvula</name>
    <name type="common">weeping love grass</name>
    <dbReference type="NCBI Taxonomy" id="38414"/>
    <lineage>
        <taxon>Eukaryota</taxon>
        <taxon>Viridiplantae</taxon>
        <taxon>Streptophyta</taxon>
        <taxon>Embryophyta</taxon>
        <taxon>Tracheophyta</taxon>
        <taxon>Spermatophyta</taxon>
        <taxon>Magnoliopsida</taxon>
        <taxon>Liliopsida</taxon>
        <taxon>Poales</taxon>
        <taxon>Poaceae</taxon>
        <taxon>PACMAD clade</taxon>
        <taxon>Chloridoideae</taxon>
        <taxon>Eragrostideae</taxon>
        <taxon>Eragrostidinae</taxon>
        <taxon>Eragrostis</taxon>
    </lineage>
</organism>
<sequence>MYRKSLSRVAAAGIVALAAMLLLPAWSAADDDWADAHATFYGDETGAETMQGACGYGDLFEQGYGLETAALSVALFNDGWSCGGCYEVRCTGSPYCAPGGAPVTITATNLCPANYSKPNENWCNPPLRHFDLSKPMFLRLVTDFRAGIVPVQYRRAPCAGKRGRRQVPDDGELPLVWNADHRHVGQGLSFRVVAGDGRALVLDDVVPPGWAFGQSFEAAGQF</sequence>
<dbReference type="InterPro" id="IPR002963">
    <property type="entry name" value="Expansin"/>
</dbReference>
<dbReference type="Gene3D" id="2.60.40.760">
    <property type="entry name" value="Expansin, cellulose-binding-like domain"/>
    <property type="match status" value="1"/>
</dbReference>
<dbReference type="SMART" id="SM00837">
    <property type="entry name" value="DPBB_1"/>
    <property type="match status" value="1"/>
</dbReference>
<comment type="caution">
    <text evidence="10">The sequence shown here is derived from an EMBL/GenBank/DDBJ whole genome shotgun (WGS) entry which is preliminary data.</text>
</comment>
<dbReference type="Gene3D" id="2.40.40.10">
    <property type="entry name" value="RlpA-like domain"/>
    <property type="match status" value="1"/>
</dbReference>
<accession>A0A5J9W5L5</accession>
<keyword evidence="3 7" id="KW-0964">Secreted</keyword>
<dbReference type="GO" id="GO:0016020">
    <property type="term" value="C:membrane"/>
    <property type="evidence" value="ECO:0007669"/>
    <property type="project" value="UniProtKB-SubCell"/>
</dbReference>
<dbReference type="InterPro" id="IPR036908">
    <property type="entry name" value="RlpA-like_sf"/>
</dbReference>
<name>A0A5J9W5L5_9POAL</name>
<dbReference type="PROSITE" id="PS50842">
    <property type="entry name" value="EXPANSIN_EG45"/>
    <property type="match status" value="1"/>
</dbReference>
<dbReference type="Gramene" id="TVU43619">
    <property type="protein sequence ID" value="TVU43619"/>
    <property type="gene ID" value="EJB05_10104"/>
</dbReference>
<dbReference type="PANTHER" id="PTHR31867">
    <property type="entry name" value="EXPANSIN-A15"/>
    <property type="match status" value="1"/>
</dbReference>
<evidence type="ECO:0000256" key="1">
    <source>
        <dbReference type="ARBA" id="ARBA00005392"/>
    </source>
</evidence>
<feature type="domain" description="Expansin-like CBD" evidence="9">
    <location>
        <begin position="176"/>
        <end position="218"/>
    </location>
</feature>
<feature type="non-terminal residue" evidence="10">
    <location>
        <position position="1"/>
    </location>
</feature>
<evidence type="ECO:0000313" key="10">
    <source>
        <dbReference type="EMBL" id="TVU43619.1"/>
    </source>
</evidence>
<reference evidence="10 11" key="1">
    <citation type="journal article" date="2019" name="Sci. Rep.">
        <title>A high-quality genome of Eragrostis curvula grass provides insights into Poaceae evolution and supports new strategies to enhance forage quality.</title>
        <authorList>
            <person name="Carballo J."/>
            <person name="Santos B.A.C.M."/>
            <person name="Zappacosta D."/>
            <person name="Garbus I."/>
            <person name="Selva J.P."/>
            <person name="Gallo C.A."/>
            <person name="Diaz A."/>
            <person name="Albertini E."/>
            <person name="Caccamo M."/>
            <person name="Echenique V."/>
        </authorList>
    </citation>
    <scope>NUCLEOTIDE SEQUENCE [LARGE SCALE GENOMIC DNA]</scope>
    <source>
        <strain evidence="11">cv. Victoria</strain>
        <tissue evidence="10">Leaf</tissue>
    </source>
</reference>
<dbReference type="GO" id="GO:0009664">
    <property type="term" value="P:plant-type cell wall organization"/>
    <property type="evidence" value="ECO:0007669"/>
    <property type="project" value="InterPro"/>
</dbReference>
<dbReference type="InterPro" id="IPR007112">
    <property type="entry name" value="Expansin/allergen_DPBB_dom"/>
</dbReference>
<evidence type="ECO:0000259" key="9">
    <source>
        <dbReference type="PROSITE" id="PS50843"/>
    </source>
</evidence>